<sequence>MGLRGTLDLSSKKEGTADDGASTVSAAPAYEPSASTSTPRASISAPVSSSTRHAEDVGEYESFHVYRGRGALSWSKDDVVTFADKKTILFWIYFPRTFWGDWQISVHAHNKQGPLVGTITRPLKFFKLASFTIDIQGYRTVLTEIWSFRGLKLEFAGPDGKLYVWQSVGVFSCDLECIAKASKDLVATFRQSVLALTKDGELRIGRAAMHHRDLLLFTGIAAEEWAAQKRQRRNA</sequence>
<feature type="region of interest" description="Disordered" evidence="1">
    <location>
        <begin position="1"/>
        <end position="50"/>
    </location>
</feature>
<dbReference type="AlphaFoldDB" id="G7E924"/>
<dbReference type="OrthoDB" id="2612513at2759"/>
<accession>G7E924</accession>
<dbReference type="HOGENOM" id="CLU_1180491_0_0_1"/>
<reference evidence="3 4" key="2">
    <citation type="journal article" date="2012" name="Open Biol.">
        <title>Characteristics of nucleosomes and linker DNA regions on the genome of the basidiomycete Mixia osmundae revealed by mono- and dinucleosome mapping.</title>
        <authorList>
            <person name="Nishida H."/>
            <person name="Kondo S."/>
            <person name="Matsumoto T."/>
            <person name="Suzuki Y."/>
            <person name="Yoshikawa H."/>
            <person name="Taylor T.D."/>
            <person name="Sugiyama J."/>
        </authorList>
    </citation>
    <scope>NUCLEOTIDE SEQUENCE [LARGE SCALE GENOMIC DNA]</scope>
    <source>
        <strain evidence="4">CBS 9802 / IAM 14324 / JCM 22182 / KY 12970</strain>
    </source>
</reference>
<proteinExistence type="predicted"/>
<dbReference type="InParanoid" id="G7E924"/>
<keyword evidence="4" id="KW-1185">Reference proteome</keyword>
<dbReference type="Proteomes" id="UP000009131">
    <property type="component" value="Unassembled WGS sequence"/>
</dbReference>
<dbReference type="Pfam" id="PF20236">
    <property type="entry name" value="DUF6593"/>
    <property type="match status" value="1"/>
</dbReference>
<evidence type="ECO:0000259" key="2">
    <source>
        <dbReference type="Pfam" id="PF20236"/>
    </source>
</evidence>
<protein>
    <recommendedName>
        <fullName evidence="2">DUF6593 domain-containing protein</fullName>
    </recommendedName>
</protein>
<gene>
    <name evidence="3" type="primary">Mo06343</name>
    <name evidence="3" type="ORF">E5Q_06343</name>
</gene>
<dbReference type="InterPro" id="IPR046528">
    <property type="entry name" value="DUF6593"/>
</dbReference>
<reference evidence="3 4" key="1">
    <citation type="journal article" date="2011" name="J. Gen. Appl. Microbiol.">
        <title>Draft genome sequencing of the enigmatic basidiomycete Mixia osmundae.</title>
        <authorList>
            <person name="Nishida H."/>
            <person name="Nagatsuka Y."/>
            <person name="Sugiyama J."/>
        </authorList>
    </citation>
    <scope>NUCLEOTIDE SEQUENCE [LARGE SCALE GENOMIC DNA]</scope>
    <source>
        <strain evidence="4">CBS 9802 / IAM 14324 / JCM 22182 / KY 12970</strain>
    </source>
</reference>
<dbReference type="RefSeq" id="XP_014568853.1">
    <property type="nucleotide sequence ID" value="XM_014713367.1"/>
</dbReference>
<evidence type="ECO:0000256" key="1">
    <source>
        <dbReference type="SAM" id="MobiDB-lite"/>
    </source>
</evidence>
<dbReference type="STRING" id="764103.G7E924"/>
<comment type="caution">
    <text evidence="3">The sequence shown here is derived from an EMBL/GenBank/DDBJ whole genome shotgun (WGS) entry which is preliminary data.</text>
</comment>
<organism evidence="3 4">
    <name type="scientific">Mixia osmundae (strain CBS 9802 / IAM 14324 / JCM 22182 / KY 12970)</name>
    <dbReference type="NCBI Taxonomy" id="764103"/>
    <lineage>
        <taxon>Eukaryota</taxon>
        <taxon>Fungi</taxon>
        <taxon>Dikarya</taxon>
        <taxon>Basidiomycota</taxon>
        <taxon>Pucciniomycotina</taxon>
        <taxon>Mixiomycetes</taxon>
        <taxon>Mixiales</taxon>
        <taxon>Mixiaceae</taxon>
        <taxon>Mixia</taxon>
    </lineage>
</organism>
<feature type="domain" description="DUF6593" evidence="2">
    <location>
        <begin position="84"/>
        <end position="223"/>
    </location>
</feature>
<dbReference type="EMBL" id="BABT02000220">
    <property type="protein sequence ID" value="GAA99642.1"/>
    <property type="molecule type" value="Genomic_DNA"/>
</dbReference>
<dbReference type="eggNOG" id="ENOG502SBK6">
    <property type="taxonomic scope" value="Eukaryota"/>
</dbReference>
<evidence type="ECO:0000313" key="4">
    <source>
        <dbReference type="Proteomes" id="UP000009131"/>
    </source>
</evidence>
<name>G7E924_MIXOS</name>
<feature type="compositionally biased region" description="Polar residues" evidence="1">
    <location>
        <begin position="33"/>
        <end position="50"/>
    </location>
</feature>
<evidence type="ECO:0000313" key="3">
    <source>
        <dbReference type="EMBL" id="GAA99642.1"/>
    </source>
</evidence>